<dbReference type="AlphaFoldDB" id="A0A1F6DIQ5"/>
<gene>
    <name evidence="1" type="ORF">A3C87_03785</name>
</gene>
<organism evidence="1 2">
    <name type="scientific">Candidatus Kaiserbacteria bacterium RIFCSPHIGHO2_02_FULL_49_34</name>
    <dbReference type="NCBI Taxonomy" id="1798491"/>
    <lineage>
        <taxon>Bacteria</taxon>
        <taxon>Candidatus Kaiseribacteriota</taxon>
    </lineage>
</organism>
<sequence length="178" mass="20040">MQHVIIAEPDSPWYEDALVFIRTLYVKKHNCHLVAQPDVIHILYEGDTLLGTMGLAHNSTTNYAFEYCDPPDVASRFLRGTSRQHLAEFTRYTLGECATKEIVFTRSITLLRSLIGDARERGVTHLGFMGKLSLLRLYAALEIPTEIFGVPTFSPPAEGERFGTYAQQKGMHVFGAYL</sequence>
<dbReference type="EMBL" id="MFLE01000021">
    <property type="protein sequence ID" value="OGG61298.1"/>
    <property type="molecule type" value="Genomic_DNA"/>
</dbReference>
<comment type="caution">
    <text evidence="1">The sequence shown here is derived from an EMBL/GenBank/DDBJ whole genome shotgun (WGS) entry which is preliminary data.</text>
</comment>
<reference evidence="1 2" key="1">
    <citation type="journal article" date="2016" name="Nat. Commun.">
        <title>Thousands of microbial genomes shed light on interconnected biogeochemical processes in an aquifer system.</title>
        <authorList>
            <person name="Anantharaman K."/>
            <person name="Brown C.T."/>
            <person name="Hug L.A."/>
            <person name="Sharon I."/>
            <person name="Castelle C.J."/>
            <person name="Probst A.J."/>
            <person name="Thomas B.C."/>
            <person name="Singh A."/>
            <person name="Wilkins M.J."/>
            <person name="Karaoz U."/>
            <person name="Brodie E.L."/>
            <person name="Williams K.H."/>
            <person name="Hubbard S.S."/>
            <person name="Banfield J.F."/>
        </authorList>
    </citation>
    <scope>NUCLEOTIDE SEQUENCE [LARGE SCALE GENOMIC DNA]</scope>
</reference>
<proteinExistence type="predicted"/>
<accession>A0A1F6DIQ5</accession>
<protein>
    <recommendedName>
        <fullName evidence="3">GNAT family N-acetyltransferase</fullName>
    </recommendedName>
</protein>
<evidence type="ECO:0008006" key="3">
    <source>
        <dbReference type="Google" id="ProtNLM"/>
    </source>
</evidence>
<dbReference type="Proteomes" id="UP000176511">
    <property type="component" value="Unassembled WGS sequence"/>
</dbReference>
<dbReference type="STRING" id="1798491.A3C87_03785"/>
<name>A0A1F6DIQ5_9BACT</name>
<evidence type="ECO:0000313" key="2">
    <source>
        <dbReference type="Proteomes" id="UP000176511"/>
    </source>
</evidence>
<evidence type="ECO:0000313" key="1">
    <source>
        <dbReference type="EMBL" id="OGG61298.1"/>
    </source>
</evidence>